<organism evidence="4 5">
    <name type="scientific">Lynx pardinus</name>
    <name type="common">Iberian lynx</name>
    <name type="synonym">Felis pardina</name>
    <dbReference type="NCBI Taxonomy" id="191816"/>
    <lineage>
        <taxon>Eukaryota</taxon>
        <taxon>Metazoa</taxon>
        <taxon>Chordata</taxon>
        <taxon>Craniata</taxon>
        <taxon>Vertebrata</taxon>
        <taxon>Euteleostomi</taxon>
        <taxon>Mammalia</taxon>
        <taxon>Eutheria</taxon>
        <taxon>Laurasiatheria</taxon>
        <taxon>Carnivora</taxon>
        <taxon>Feliformia</taxon>
        <taxon>Felidae</taxon>
        <taxon>Felinae</taxon>
        <taxon>Lynx</taxon>
    </lineage>
</organism>
<gene>
    <name evidence="4" type="ORF">LYPA_23C017721</name>
</gene>
<dbReference type="GO" id="GO:0030042">
    <property type="term" value="P:actin filament depolymerization"/>
    <property type="evidence" value="ECO:0007669"/>
    <property type="project" value="InterPro"/>
</dbReference>
<evidence type="ECO:0000313" key="5">
    <source>
        <dbReference type="Proteomes" id="UP000386466"/>
    </source>
</evidence>
<evidence type="ECO:0000313" key="4">
    <source>
        <dbReference type="EMBL" id="VFV23144.1"/>
    </source>
</evidence>
<dbReference type="CDD" id="cd11286">
    <property type="entry name" value="ADF_cofilin_like"/>
    <property type="match status" value="1"/>
</dbReference>
<dbReference type="InterPro" id="IPR029006">
    <property type="entry name" value="ADF-H/Gelsolin-like_dom_sf"/>
</dbReference>
<dbReference type="SMART" id="SM00102">
    <property type="entry name" value="ADF"/>
    <property type="match status" value="1"/>
</dbReference>
<dbReference type="PANTHER" id="PTHR11913">
    <property type="entry name" value="COFILIN-RELATED"/>
    <property type="match status" value="1"/>
</dbReference>
<dbReference type="Pfam" id="PF00241">
    <property type="entry name" value="Cofilin_ADF"/>
    <property type="match status" value="1"/>
</dbReference>
<dbReference type="Gene3D" id="3.40.20.10">
    <property type="entry name" value="Severin"/>
    <property type="match status" value="1"/>
</dbReference>
<evidence type="ECO:0000259" key="3">
    <source>
        <dbReference type="PROSITE" id="PS51263"/>
    </source>
</evidence>
<dbReference type="Proteomes" id="UP000386466">
    <property type="component" value="Unassembled WGS sequence"/>
</dbReference>
<evidence type="ECO:0000256" key="2">
    <source>
        <dbReference type="ARBA" id="ARBA00023203"/>
    </source>
</evidence>
<comment type="similarity">
    <text evidence="1">Belongs to the actin-binding proteins ADF family.</text>
</comment>
<accession>A0A485MST7</accession>
<dbReference type="SUPFAM" id="SSF55753">
    <property type="entry name" value="Actin depolymerizing proteins"/>
    <property type="match status" value="1"/>
</dbReference>
<dbReference type="PRINTS" id="PR00006">
    <property type="entry name" value="COFILIN"/>
</dbReference>
<feature type="domain" description="ADF-H" evidence="3">
    <location>
        <begin position="87"/>
        <end position="241"/>
    </location>
</feature>
<keyword evidence="5" id="KW-1185">Reference proteome</keyword>
<evidence type="ECO:0000256" key="1">
    <source>
        <dbReference type="ARBA" id="ARBA00006844"/>
    </source>
</evidence>
<proteinExistence type="inferred from homology"/>
<dbReference type="InterPro" id="IPR002108">
    <property type="entry name" value="ADF-H"/>
</dbReference>
<dbReference type="PROSITE" id="PS51263">
    <property type="entry name" value="ADF_H"/>
    <property type="match status" value="1"/>
</dbReference>
<name>A0A485MST7_LYNPA</name>
<keyword evidence="2" id="KW-0009">Actin-binding</keyword>
<sequence length="321" mass="35990">MMLNSMIRGLFCDCHSGVVSCLVLGQWLGWENGDIYLGKGIDELLGLRTIFVGIYTDLLRLQRRDFTGSPRNLSFVKYMWLILQASGVAVSDGVIKVFNDMKVRKSSTPEEVKKRKKAVLFCLSEDKKNIILEEGKEILVGDVGQTVDDPYATFVKMLPDKDCRYALYDATYETKESKKEDLVFIFWAPECAPLKSKMIYASSKDAIKKKLTGKGRHWCHVPLHSGFGCRWGVNGMVYKIPPPPLPCLLERNLVPTICSDWLLPSPDFPSPSASCSQMLSFFLTGIKHELQANCYEEVKDRCTLAEKLGGSAVISLEGKPL</sequence>
<dbReference type="InterPro" id="IPR017904">
    <property type="entry name" value="ADF/Cofilin"/>
</dbReference>
<reference evidence="4 5" key="1">
    <citation type="submission" date="2019-01" db="EMBL/GenBank/DDBJ databases">
        <authorList>
            <person name="Alioto T."/>
            <person name="Alioto T."/>
        </authorList>
    </citation>
    <scope>NUCLEOTIDE SEQUENCE [LARGE SCALE GENOMIC DNA]</scope>
</reference>
<dbReference type="GO" id="GO:0015629">
    <property type="term" value="C:actin cytoskeleton"/>
    <property type="evidence" value="ECO:0007669"/>
    <property type="project" value="InterPro"/>
</dbReference>
<dbReference type="AlphaFoldDB" id="A0A485MST7"/>
<dbReference type="GO" id="GO:0003779">
    <property type="term" value="F:actin binding"/>
    <property type="evidence" value="ECO:0007669"/>
    <property type="project" value="UniProtKB-KW"/>
</dbReference>
<dbReference type="EMBL" id="CAAGRJ010005182">
    <property type="protein sequence ID" value="VFV23144.1"/>
    <property type="molecule type" value="Genomic_DNA"/>
</dbReference>
<protein>
    <submittedName>
        <fullName evidence="4">Cofilin 1 (Non-muscle)</fullName>
    </submittedName>
</protein>